<name>A0AAV4Y4M1_CAEEX</name>
<keyword evidence="2" id="KW-1185">Reference proteome</keyword>
<comment type="caution">
    <text evidence="1">The sequence shown here is derived from an EMBL/GenBank/DDBJ whole genome shotgun (WGS) entry which is preliminary data.</text>
</comment>
<protein>
    <submittedName>
        <fullName evidence="1">Uncharacterized protein</fullName>
    </submittedName>
</protein>
<reference evidence="1 2" key="1">
    <citation type="submission" date="2021-06" db="EMBL/GenBank/DDBJ databases">
        <title>Caerostris extrusa draft genome.</title>
        <authorList>
            <person name="Kono N."/>
            <person name="Arakawa K."/>
        </authorList>
    </citation>
    <scope>NUCLEOTIDE SEQUENCE [LARGE SCALE GENOMIC DNA]</scope>
</reference>
<dbReference type="EMBL" id="BPLR01001298">
    <property type="protein sequence ID" value="GIZ01415.1"/>
    <property type="molecule type" value="Genomic_DNA"/>
</dbReference>
<dbReference type="Proteomes" id="UP001054945">
    <property type="component" value="Unassembled WGS sequence"/>
</dbReference>
<dbReference type="AlphaFoldDB" id="A0AAV4Y4M1"/>
<sequence length="74" mass="8351">MKQIPHPQTTLPKLQVPIHCSAFNCVTSTQDLSRVDYPSSNPLHNTLSFTPQIFSQCIMHTRSLPEVPAFEVED</sequence>
<evidence type="ECO:0000313" key="1">
    <source>
        <dbReference type="EMBL" id="GIZ01415.1"/>
    </source>
</evidence>
<evidence type="ECO:0000313" key="2">
    <source>
        <dbReference type="Proteomes" id="UP001054945"/>
    </source>
</evidence>
<gene>
    <name evidence="1" type="ORF">CEXT_168331</name>
</gene>
<proteinExistence type="predicted"/>
<organism evidence="1 2">
    <name type="scientific">Caerostris extrusa</name>
    <name type="common">Bark spider</name>
    <name type="synonym">Caerostris bankana</name>
    <dbReference type="NCBI Taxonomy" id="172846"/>
    <lineage>
        <taxon>Eukaryota</taxon>
        <taxon>Metazoa</taxon>
        <taxon>Ecdysozoa</taxon>
        <taxon>Arthropoda</taxon>
        <taxon>Chelicerata</taxon>
        <taxon>Arachnida</taxon>
        <taxon>Araneae</taxon>
        <taxon>Araneomorphae</taxon>
        <taxon>Entelegynae</taxon>
        <taxon>Araneoidea</taxon>
        <taxon>Araneidae</taxon>
        <taxon>Caerostris</taxon>
    </lineage>
</organism>
<accession>A0AAV4Y4M1</accession>